<dbReference type="Gene3D" id="3.40.50.2300">
    <property type="match status" value="2"/>
</dbReference>
<dbReference type="PROSITE" id="PS51318">
    <property type="entry name" value="TAT"/>
    <property type="match status" value="1"/>
</dbReference>
<dbReference type="SUPFAM" id="SSF53822">
    <property type="entry name" value="Periplasmic binding protein-like I"/>
    <property type="match status" value="1"/>
</dbReference>
<keyword evidence="3" id="KW-0813">Transport</keyword>
<evidence type="ECO:0000313" key="6">
    <source>
        <dbReference type="Proteomes" id="UP001139054"/>
    </source>
</evidence>
<evidence type="ECO:0000256" key="1">
    <source>
        <dbReference type="ARBA" id="ARBA00010062"/>
    </source>
</evidence>
<feature type="domain" description="Leucine-binding protein" evidence="4">
    <location>
        <begin position="48"/>
        <end position="405"/>
    </location>
</feature>
<protein>
    <submittedName>
        <fullName evidence="5">ABC transporter substrate-binding protein</fullName>
    </submittedName>
</protein>
<dbReference type="InterPro" id="IPR019546">
    <property type="entry name" value="TAT_signal_bac_arc"/>
</dbReference>
<dbReference type="CDD" id="cd06337">
    <property type="entry name" value="PBP1_ABC_ligand_binding-like"/>
    <property type="match status" value="1"/>
</dbReference>
<dbReference type="EMBL" id="JAKLTY010000003">
    <property type="protein sequence ID" value="MCG2626191.1"/>
    <property type="molecule type" value="Genomic_DNA"/>
</dbReference>
<dbReference type="NCBIfam" id="TIGR01409">
    <property type="entry name" value="TAT_signal_seq"/>
    <property type="match status" value="1"/>
</dbReference>
<evidence type="ECO:0000259" key="4">
    <source>
        <dbReference type="Pfam" id="PF13458"/>
    </source>
</evidence>
<proteinExistence type="inferred from homology"/>
<gene>
    <name evidence="5" type="ORF">L6654_06070</name>
</gene>
<dbReference type="AlphaFoldDB" id="A0A9X1U6T5"/>
<evidence type="ECO:0000256" key="3">
    <source>
        <dbReference type="ARBA" id="ARBA00022970"/>
    </source>
</evidence>
<keyword evidence="3" id="KW-0029">Amino-acid transport</keyword>
<dbReference type="InterPro" id="IPR028081">
    <property type="entry name" value="Leu-bd"/>
</dbReference>
<comment type="similarity">
    <text evidence="1">Belongs to the leucine-binding protein family.</text>
</comment>
<dbReference type="PANTHER" id="PTHR30483:SF6">
    <property type="entry name" value="PERIPLASMIC BINDING PROTEIN OF ABC TRANSPORTER FOR NATURAL AMINO ACIDS"/>
    <property type="match status" value="1"/>
</dbReference>
<dbReference type="InterPro" id="IPR028082">
    <property type="entry name" value="Peripla_BP_I"/>
</dbReference>
<dbReference type="Pfam" id="PF13458">
    <property type="entry name" value="Peripla_BP_6"/>
    <property type="match status" value="1"/>
</dbReference>
<reference evidence="5" key="1">
    <citation type="submission" date="2022-01" db="EMBL/GenBank/DDBJ databases">
        <title>Genome sequnece data of strain Bradyrhizobium sp. nov.</title>
        <authorList>
            <person name="Zhang J."/>
        </authorList>
    </citation>
    <scope>NUCLEOTIDE SEQUENCE</scope>
    <source>
        <strain evidence="5">WYCCWR 13023</strain>
    </source>
</reference>
<dbReference type="InterPro" id="IPR051010">
    <property type="entry name" value="BCAA_transport"/>
</dbReference>
<dbReference type="RefSeq" id="WP_237890008.1">
    <property type="nucleotide sequence ID" value="NZ_JAKLTY010000003.1"/>
</dbReference>
<name>A0A9X1U6T5_9BRAD</name>
<accession>A0A9X1U6T5</accession>
<comment type="caution">
    <text evidence="5">The sequence shown here is derived from an EMBL/GenBank/DDBJ whole genome shotgun (WGS) entry which is preliminary data.</text>
</comment>
<dbReference type="PANTHER" id="PTHR30483">
    <property type="entry name" value="LEUCINE-SPECIFIC-BINDING PROTEIN"/>
    <property type="match status" value="1"/>
</dbReference>
<evidence type="ECO:0000256" key="2">
    <source>
        <dbReference type="ARBA" id="ARBA00022729"/>
    </source>
</evidence>
<dbReference type="GO" id="GO:0006865">
    <property type="term" value="P:amino acid transport"/>
    <property type="evidence" value="ECO:0007669"/>
    <property type="project" value="UniProtKB-KW"/>
</dbReference>
<dbReference type="Proteomes" id="UP001139054">
    <property type="component" value="Unassembled WGS sequence"/>
</dbReference>
<organism evidence="5 6">
    <name type="scientific">Bradyrhizobium zhengyangense</name>
    <dbReference type="NCBI Taxonomy" id="2911009"/>
    <lineage>
        <taxon>Bacteria</taxon>
        <taxon>Pseudomonadati</taxon>
        <taxon>Pseudomonadota</taxon>
        <taxon>Alphaproteobacteria</taxon>
        <taxon>Hyphomicrobiales</taxon>
        <taxon>Nitrobacteraceae</taxon>
        <taxon>Bradyrhizobium</taxon>
    </lineage>
</organism>
<keyword evidence="2" id="KW-0732">Signal</keyword>
<sequence>MSKTSKFTTKIGGEKISRRSLLKAAGSAGLAAASNVPLVNIAGAASSTIKIGWAGCLSGVRAAFAEPDPWIHERMKALVKDGLKIGGKNYAVEFVIKDNQSDPNRSSVVASELVLREKCDLLLVEDGDASIPVGELADARGVPTLSTMVPWQGWMFPRKSTPDKGFPYTFHFFWGADDVVKNFVGMWQSVETNKKVGTLYIDNPAGTAFSDQARGLPAGIKQAGFQELSAGLFQIATDDFSNQVSAFKNNGVDIVSGFTYGNHWVTLWNQAAQAGFKPQICTVAAAFLFPSALNALGDRGDGMTTEVWWTPAYPFKSSLTGQTAAELAAEWEKTTGKQWTQPIGYAHALWEVGFAALRNSDPKDKNSLRDAIAGLDIETVIGPVKFKGSPIKNVAVTSLAGGQWRKTKGGKSPYELLIVHNGTAPFIPKQADLALLSKLA</sequence>
<evidence type="ECO:0000313" key="5">
    <source>
        <dbReference type="EMBL" id="MCG2626191.1"/>
    </source>
</evidence>
<dbReference type="InterPro" id="IPR006311">
    <property type="entry name" value="TAT_signal"/>
</dbReference>